<feature type="signal peptide" evidence="1">
    <location>
        <begin position="1"/>
        <end position="25"/>
    </location>
</feature>
<accession>A0A1L3JKX9</accession>
<dbReference type="EMBL" id="CP018155">
    <property type="protein sequence ID" value="APG65769.1"/>
    <property type="molecule type" value="Genomic_DNA"/>
</dbReference>
<evidence type="ECO:0000256" key="1">
    <source>
        <dbReference type="SAM" id="SignalP"/>
    </source>
</evidence>
<evidence type="ECO:0008006" key="4">
    <source>
        <dbReference type="Google" id="ProtNLM"/>
    </source>
</evidence>
<dbReference type="Proteomes" id="UP000181898">
    <property type="component" value="Chromosome"/>
</dbReference>
<reference evidence="2 3" key="1">
    <citation type="submission" date="2016-11" db="EMBL/GenBank/DDBJ databases">
        <title>Tenacibaculum sp. LPB0136, isolated from marine environment.</title>
        <authorList>
            <person name="Kim E."/>
            <person name="Yi H."/>
        </authorList>
    </citation>
    <scope>NUCLEOTIDE SEQUENCE [LARGE SCALE GENOMIC DNA]</scope>
    <source>
        <strain evidence="2 3">LPB0136</strain>
    </source>
</reference>
<feature type="chain" id="PRO_5013335457" description="Outer membrane protein beta-barrel domain-containing protein" evidence="1">
    <location>
        <begin position="26"/>
        <end position="209"/>
    </location>
</feature>
<keyword evidence="1" id="KW-0732">Signal</keyword>
<gene>
    <name evidence="2" type="ORF">LPB136_10505</name>
</gene>
<proteinExistence type="predicted"/>
<protein>
    <recommendedName>
        <fullName evidence="4">Outer membrane protein beta-barrel domain-containing protein</fullName>
    </recommendedName>
</protein>
<dbReference type="STRING" id="1850252.LPB136_10505"/>
<sequence>MKPKNYFMKKTTLVFALLISISTFAQFTVSDGINTGKQVDKDSKSTNYALEKQWIQTAELELILPSEIKYKQSELDNKLSFGALYTINYPLFKKFTLGAVGGFQYQSQQSISAVKLGGMFRYYFQDYENANMYALLAKNIAVSEKINSAMANLRLGLQFPIDKDPNYTLTMNIFWDYNYYDFKKPLLDLNENPGSLTARGYGISFGFQF</sequence>
<dbReference type="AlphaFoldDB" id="A0A1L3JKX9"/>
<keyword evidence="3" id="KW-1185">Reference proteome</keyword>
<name>A0A1L3JKX9_9FLAO</name>
<evidence type="ECO:0000313" key="2">
    <source>
        <dbReference type="EMBL" id="APG65769.1"/>
    </source>
</evidence>
<dbReference type="KEGG" id="ten:LPB136_10505"/>
<organism evidence="2 3">
    <name type="scientific">Tenacibaculum todarodis</name>
    <dbReference type="NCBI Taxonomy" id="1850252"/>
    <lineage>
        <taxon>Bacteria</taxon>
        <taxon>Pseudomonadati</taxon>
        <taxon>Bacteroidota</taxon>
        <taxon>Flavobacteriia</taxon>
        <taxon>Flavobacteriales</taxon>
        <taxon>Flavobacteriaceae</taxon>
        <taxon>Tenacibaculum</taxon>
    </lineage>
</organism>
<evidence type="ECO:0000313" key="3">
    <source>
        <dbReference type="Proteomes" id="UP000181898"/>
    </source>
</evidence>